<dbReference type="SUPFAM" id="SSF52540">
    <property type="entry name" value="P-loop containing nucleoside triphosphate hydrolases"/>
    <property type="match status" value="1"/>
</dbReference>
<gene>
    <name evidence="2" type="ORF">AWB85_21445</name>
</gene>
<organism evidence="2 3">
    <name type="scientific">Mycobacteroides immunogenum</name>
    <dbReference type="NCBI Taxonomy" id="83262"/>
    <lineage>
        <taxon>Bacteria</taxon>
        <taxon>Bacillati</taxon>
        <taxon>Actinomycetota</taxon>
        <taxon>Actinomycetes</taxon>
        <taxon>Mycobacteriales</taxon>
        <taxon>Mycobacteriaceae</taxon>
        <taxon>Mycobacteroides</taxon>
    </lineage>
</organism>
<evidence type="ECO:0000313" key="2">
    <source>
        <dbReference type="EMBL" id="OAT69332.1"/>
    </source>
</evidence>
<feature type="region of interest" description="Disordered" evidence="1">
    <location>
        <begin position="813"/>
        <end position="832"/>
    </location>
</feature>
<proteinExistence type="predicted"/>
<evidence type="ECO:0000313" key="3">
    <source>
        <dbReference type="Proteomes" id="UP000186919"/>
    </source>
</evidence>
<sequence>MATTLELTLQPTTAIRGHLRRTRDGGIWASYRMHGLPYGYTSVERKTDALNHHKNLFKNLPNNSIIAGLVAAIDPDEIVANAIRGTDVNANPNWRAECEGKKAYFTNELRATERVFILSFPVIEADNNDLAELADLVKSGRRSTAREHAELSKAAAAAEAVVRKLPSVFAFEPLTGNQMVWLWNQALTRGGPPPVFPAGVASNVSARAGAFRQASFDEGARTGDVAKWKPSSFSPLVKITQPGAAGAQPSYQCLLAIESLPLEGMQFPGSEFFTIADRVPNLDIDWAFRISKTSRQQAITRNTKNLRRLKEQADERDTEVSFIQDTLSDQVDLLAEYNHRLESNDDEVEIAMCPIFVVASPTRAGCEDGALKLSQQFERNHIKLIAPLGGQRELWAAMNPGGTRHRAVTDFSHVTISQYAAASIPCGTNTVGDAYGPIFALTLAGRRKQPVHLEWFREAIKNASPSVALAAELGAGKTWAIMFMLFHCLDAFGGQFLTTDRTDTGEYANMAVTVPRHAVVDLLRPDWSMDPLRIFPSNIGVDKTVDLFTPLFGCHPHEPMGLTLGEILRPDWGVDSTPRMLELLEAGVKSDQMPDGKPLMEGWKQLYQHLNYWSSRHYAATLFNQNLKPLPLDADAIVIRTNRVELPEVEEIAQGVPLSPTKIFGRAMYGLSAEIGRQLFSNPKRFGVIATDEAHHVTASPQGLSSITRTIREGRRQNTGVILGSHDPLNDYPKNTALDLISTRIVMRQRDETLARRSLQWIGVDPDANSHMLRDLMYNTSPKTPEGPVEAGREGEGYMRDARGAIGRIQVLGPSSPQRRAAMTTTPDMSAA</sequence>
<protein>
    <submittedName>
        <fullName evidence="2">Uncharacterized protein</fullName>
    </submittedName>
</protein>
<comment type="caution">
    <text evidence="2">The sequence shown here is derived from an EMBL/GenBank/DDBJ whole genome shotgun (WGS) entry which is preliminary data.</text>
</comment>
<dbReference type="EMBL" id="LQYE01000007">
    <property type="protein sequence ID" value="OAT69332.1"/>
    <property type="molecule type" value="Genomic_DNA"/>
</dbReference>
<accession>A0A179VDX7</accession>
<reference evidence="2 3" key="1">
    <citation type="submission" date="2016-01" db="EMBL/GenBank/DDBJ databases">
        <title>Mycobacterium immunogenum strain CD11_6 genome sequencing and assembly.</title>
        <authorList>
            <person name="Kaur G."/>
            <person name="Nair G.R."/>
            <person name="Mayilraj S."/>
        </authorList>
    </citation>
    <scope>NUCLEOTIDE SEQUENCE [LARGE SCALE GENOMIC DNA]</scope>
    <source>
        <strain evidence="2 3">CD11-6</strain>
    </source>
</reference>
<evidence type="ECO:0000256" key="1">
    <source>
        <dbReference type="SAM" id="MobiDB-lite"/>
    </source>
</evidence>
<dbReference type="Pfam" id="PF12846">
    <property type="entry name" value="AAA_10"/>
    <property type="match status" value="1"/>
</dbReference>
<name>A0A179VDX7_9MYCO</name>
<dbReference type="RefSeq" id="WP_064628836.1">
    <property type="nucleotide sequence ID" value="NZ_LQYE01000007.1"/>
</dbReference>
<dbReference type="AlphaFoldDB" id="A0A179VDX7"/>
<dbReference type="Proteomes" id="UP000186919">
    <property type="component" value="Unassembled WGS sequence"/>
</dbReference>
<dbReference type="Gene3D" id="3.40.50.300">
    <property type="entry name" value="P-loop containing nucleotide triphosphate hydrolases"/>
    <property type="match status" value="1"/>
</dbReference>
<dbReference type="InterPro" id="IPR027417">
    <property type="entry name" value="P-loop_NTPase"/>
</dbReference>